<dbReference type="Pfam" id="PF00657">
    <property type="entry name" value="Lipase_GDSL"/>
    <property type="match status" value="1"/>
</dbReference>
<reference evidence="3" key="3">
    <citation type="journal article" date="2017" name="Nature">
        <title>Genome sequence of the progenitor of the wheat D genome Aegilops tauschii.</title>
        <authorList>
            <person name="Luo M.C."/>
            <person name="Gu Y.Q."/>
            <person name="Puiu D."/>
            <person name="Wang H."/>
            <person name="Twardziok S.O."/>
            <person name="Deal K.R."/>
            <person name="Huo N."/>
            <person name="Zhu T."/>
            <person name="Wang L."/>
            <person name="Wang Y."/>
            <person name="McGuire P.E."/>
            <person name="Liu S."/>
            <person name="Long H."/>
            <person name="Ramasamy R.K."/>
            <person name="Rodriguez J.C."/>
            <person name="Van S.L."/>
            <person name="Yuan L."/>
            <person name="Wang Z."/>
            <person name="Xia Z."/>
            <person name="Xiao L."/>
            <person name="Anderson O.D."/>
            <person name="Ouyang S."/>
            <person name="Liang Y."/>
            <person name="Zimin A.V."/>
            <person name="Pertea G."/>
            <person name="Qi P."/>
            <person name="Bennetzen J.L."/>
            <person name="Dai X."/>
            <person name="Dawson M.W."/>
            <person name="Muller H.G."/>
            <person name="Kugler K."/>
            <person name="Rivarola-Duarte L."/>
            <person name="Spannagl M."/>
            <person name="Mayer K.F.X."/>
            <person name="Lu F.H."/>
            <person name="Bevan M.W."/>
            <person name="Leroy P."/>
            <person name="Li P."/>
            <person name="You F.M."/>
            <person name="Sun Q."/>
            <person name="Liu Z."/>
            <person name="Lyons E."/>
            <person name="Wicker T."/>
            <person name="Salzberg S.L."/>
            <person name="Devos K.M."/>
            <person name="Dvorak J."/>
        </authorList>
    </citation>
    <scope>NUCLEOTIDE SEQUENCE [LARGE SCALE GENOMIC DNA]</scope>
    <source>
        <strain evidence="3">cv. AL8/78</strain>
    </source>
</reference>
<evidence type="ECO:0000256" key="2">
    <source>
        <dbReference type="SAM" id="MobiDB-lite"/>
    </source>
</evidence>
<dbReference type="Proteomes" id="UP000015105">
    <property type="component" value="Chromosome 3D"/>
</dbReference>
<protein>
    <recommendedName>
        <fullName evidence="5">SGNH hydrolase-type esterase domain-containing protein</fullName>
    </recommendedName>
</protein>
<reference evidence="4" key="2">
    <citation type="journal article" date="2017" name="Nat. Plants">
        <title>The Aegilops tauschii genome reveals multiple impacts of transposons.</title>
        <authorList>
            <person name="Zhao G."/>
            <person name="Zou C."/>
            <person name="Li K."/>
            <person name="Wang K."/>
            <person name="Li T."/>
            <person name="Gao L."/>
            <person name="Zhang X."/>
            <person name="Wang H."/>
            <person name="Yang Z."/>
            <person name="Liu X."/>
            <person name="Jiang W."/>
            <person name="Mao L."/>
            <person name="Kong X."/>
            <person name="Jiao Y."/>
            <person name="Jia J."/>
        </authorList>
    </citation>
    <scope>NUCLEOTIDE SEQUENCE [LARGE SCALE GENOMIC DNA]</scope>
    <source>
        <strain evidence="4">cv. AL8/78</strain>
    </source>
</reference>
<comment type="similarity">
    <text evidence="1">Belongs to the 'GDSL' lipolytic enzyme family.</text>
</comment>
<reference evidence="3" key="4">
    <citation type="submission" date="2019-03" db="UniProtKB">
        <authorList>
            <consortium name="EnsemblPlants"/>
        </authorList>
    </citation>
    <scope>IDENTIFICATION</scope>
</reference>
<reference evidence="4" key="1">
    <citation type="journal article" date="2014" name="Science">
        <title>Ancient hybridizations among the ancestral genomes of bread wheat.</title>
        <authorList>
            <consortium name="International Wheat Genome Sequencing Consortium,"/>
            <person name="Marcussen T."/>
            <person name="Sandve S.R."/>
            <person name="Heier L."/>
            <person name="Spannagl M."/>
            <person name="Pfeifer M."/>
            <person name="Jakobsen K.S."/>
            <person name="Wulff B.B."/>
            <person name="Steuernagel B."/>
            <person name="Mayer K.F."/>
            <person name="Olsen O.A."/>
        </authorList>
    </citation>
    <scope>NUCLEOTIDE SEQUENCE [LARGE SCALE GENOMIC DNA]</scope>
    <source>
        <strain evidence="4">cv. AL8/78</strain>
    </source>
</reference>
<dbReference type="GO" id="GO:0016788">
    <property type="term" value="F:hydrolase activity, acting on ester bonds"/>
    <property type="evidence" value="ECO:0007669"/>
    <property type="project" value="InterPro"/>
</dbReference>
<feature type="compositionally biased region" description="Pro residues" evidence="2">
    <location>
        <begin position="38"/>
        <end position="50"/>
    </location>
</feature>
<evidence type="ECO:0000313" key="4">
    <source>
        <dbReference type="Proteomes" id="UP000015105"/>
    </source>
</evidence>
<organism evidence="3 4">
    <name type="scientific">Aegilops tauschii subsp. strangulata</name>
    <name type="common">Goatgrass</name>
    <dbReference type="NCBI Taxonomy" id="200361"/>
    <lineage>
        <taxon>Eukaryota</taxon>
        <taxon>Viridiplantae</taxon>
        <taxon>Streptophyta</taxon>
        <taxon>Embryophyta</taxon>
        <taxon>Tracheophyta</taxon>
        <taxon>Spermatophyta</taxon>
        <taxon>Magnoliopsida</taxon>
        <taxon>Liliopsida</taxon>
        <taxon>Poales</taxon>
        <taxon>Poaceae</taxon>
        <taxon>BOP clade</taxon>
        <taxon>Pooideae</taxon>
        <taxon>Triticodae</taxon>
        <taxon>Triticeae</taxon>
        <taxon>Triticinae</taxon>
        <taxon>Aegilops</taxon>
    </lineage>
</organism>
<keyword evidence="4" id="KW-1185">Reference proteome</keyword>
<dbReference type="InterPro" id="IPR001087">
    <property type="entry name" value="GDSL"/>
</dbReference>
<name>A0A453EEL3_AEGTS</name>
<dbReference type="Gene3D" id="3.40.50.1110">
    <property type="entry name" value="SGNH hydrolase"/>
    <property type="match status" value="1"/>
</dbReference>
<proteinExistence type="inferred from homology"/>
<sequence>MRPRLVLFGDSITEQSFAPGGWGAALAEHFARQVRPQHLPPPSPVAPPPLRVTSDFC</sequence>
<evidence type="ECO:0008006" key="5">
    <source>
        <dbReference type="Google" id="ProtNLM"/>
    </source>
</evidence>
<dbReference type="AlphaFoldDB" id="A0A453EEL3"/>
<dbReference type="InterPro" id="IPR036514">
    <property type="entry name" value="SGNH_hydro_sf"/>
</dbReference>
<dbReference type="EnsemblPlants" id="AET3Gv20315700.1">
    <property type="protein sequence ID" value="AET3Gv20315700.1"/>
    <property type="gene ID" value="AET3Gv20315700"/>
</dbReference>
<accession>A0A453EEL3</accession>
<dbReference type="Gramene" id="AET3Gv20315700.1">
    <property type="protein sequence ID" value="AET3Gv20315700.1"/>
    <property type="gene ID" value="AET3Gv20315700"/>
</dbReference>
<feature type="region of interest" description="Disordered" evidence="2">
    <location>
        <begin position="36"/>
        <end position="57"/>
    </location>
</feature>
<evidence type="ECO:0000256" key="1">
    <source>
        <dbReference type="ARBA" id="ARBA00008668"/>
    </source>
</evidence>
<reference evidence="3" key="5">
    <citation type="journal article" date="2021" name="G3 (Bethesda)">
        <title>Aegilops tauschii genome assembly Aet v5.0 features greater sequence contiguity and improved annotation.</title>
        <authorList>
            <person name="Wang L."/>
            <person name="Zhu T."/>
            <person name="Rodriguez J.C."/>
            <person name="Deal K.R."/>
            <person name="Dubcovsky J."/>
            <person name="McGuire P.E."/>
            <person name="Lux T."/>
            <person name="Spannagl M."/>
            <person name="Mayer K.F.X."/>
            <person name="Baldrich P."/>
            <person name="Meyers B.C."/>
            <person name="Huo N."/>
            <person name="Gu Y.Q."/>
            <person name="Zhou H."/>
            <person name="Devos K.M."/>
            <person name="Bennetzen J.L."/>
            <person name="Unver T."/>
            <person name="Budak H."/>
            <person name="Gulick P.J."/>
            <person name="Galiba G."/>
            <person name="Kalapos B."/>
            <person name="Nelson D.R."/>
            <person name="Li P."/>
            <person name="You F.M."/>
            <person name="Luo M.C."/>
            <person name="Dvorak J."/>
        </authorList>
    </citation>
    <scope>NUCLEOTIDE SEQUENCE [LARGE SCALE GENOMIC DNA]</scope>
    <source>
        <strain evidence="3">cv. AL8/78</strain>
    </source>
</reference>
<evidence type="ECO:0000313" key="3">
    <source>
        <dbReference type="EnsemblPlants" id="AET3Gv20315700.1"/>
    </source>
</evidence>